<evidence type="ECO:0000259" key="1">
    <source>
        <dbReference type="Pfam" id="PF13460"/>
    </source>
</evidence>
<dbReference type="SUPFAM" id="SSF51735">
    <property type="entry name" value="NAD(P)-binding Rossmann-fold domains"/>
    <property type="match status" value="1"/>
</dbReference>
<dbReference type="RefSeq" id="WP_270685764.1">
    <property type="nucleotide sequence ID" value="NZ_JAQFWQ010000027.1"/>
</dbReference>
<dbReference type="InterPro" id="IPR036291">
    <property type="entry name" value="NAD(P)-bd_dom_sf"/>
</dbReference>
<dbReference type="InterPro" id="IPR051604">
    <property type="entry name" value="Ergot_Alk_Oxidoreductase"/>
</dbReference>
<sequence>MILVTGATGNIGRPLVRTLLREGAPVRALTRDAARAAAGGSVPHPAVAVEGDLERPTTLPDALDGVRTLFLLPTGREDAAGVLRAAADAGVERVVAVSSLLAATHPSSAMGRAALHGERAVLASGLAWTVLRPWEFASNTLAWAPAVRTAGVVAAPTAGVPSPVVDPADIAAVAARALTEEGHEGRYYPLTGPEAVTPYDKARAIGEAVGREVKFDATGEERGGRTPHGVCGYDAPAPSATVREVAGRPARTFAEWAREHADAFR</sequence>
<organism evidence="2 3">
    <name type="scientific">Nocardiopsis endophytica</name>
    <dbReference type="NCBI Taxonomy" id="3018445"/>
    <lineage>
        <taxon>Bacteria</taxon>
        <taxon>Bacillati</taxon>
        <taxon>Actinomycetota</taxon>
        <taxon>Actinomycetes</taxon>
        <taxon>Streptosporangiales</taxon>
        <taxon>Nocardiopsidaceae</taxon>
        <taxon>Nocardiopsis</taxon>
    </lineage>
</organism>
<reference evidence="2 3" key="1">
    <citation type="submission" date="2023-01" db="EMBL/GenBank/DDBJ databases">
        <title>Draft genome sequence of Nocardiopsis sp. RSe5-2 isolated from halophytes.</title>
        <authorList>
            <person name="Duangmal K."/>
            <person name="Chantavorakit T."/>
        </authorList>
    </citation>
    <scope>NUCLEOTIDE SEQUENCE [LARGE SCALE GENOMIC DNA]</scope>
    <source>
        <strain evidence="2 3">RSe5-2</strain>
    </source>
</reference>
<keyword evidence="3" id="KW-1185">Reference proteome</keyword>
<proteinExistence type="predicted"/>
<gene>
    <name evidence="2" type="ORF">O4J56_11765</name>
</gene>
<dbReference type="InterPro" id="IPR016040">
    <property type="entry name" value="NAD(P)-bd_dom"/>
</dbReference>
<dbReference type="Proteomes" id="UP001527866">
    <property type="component" value="Unassembled WGS sequence"/>
</dbReference>
<evidence type="ECO:0000313" key="3">
    <source>
        <dbReference type="Proteomes" id="UP001527866"/>
    </source>
</evidence>
<dbReference type="Gene3D" id="3.40.50.720">
    <property type="entry name" value="NAD(P)-binding Rossmann-like Domain"/>
    <property type="match status" value="1"/>
</dbReference>
<dbReference type="PANTHER" id="PTHR43162">
    <property type="match status" value="1"/>
</dbReference>
<dbReference type="EMBL" id="JAQFWQ010000027">
    <property type="protein sequence ID" value="MDA2811310.1"/>
    <property type="molecule type" value="Genomic_DNA"/>
</dbReference>
<evidence type="ECO:0000313" key="2">
    <source>
        <dbReference type="EMBL" id="MDA2811310.1"/>
    </source>
</evidence>
<comment type="caution">
    <text evidence="2">The sequence shown here is derived from an EMBL/GenBank/DDBJ whole genome shotgun (WGS) entry which is preliminary data.</text>
</comment>
<feature type="domain" description="NAD(P)-binding" evidence="1">
    <location>
        <begin position="6"/>
        <end position="180"/>
    </location>
</feature>
<name>A0ABT4U4D8_9ACTN</name>
<dbReference type="PANTHER" id="PTHR43162:SF1">
    <property type="entry name" value="PRESTALK A DIFFERENTIATION PROTEIN A"/>
    <property type="match status" value="1"/>
</dbReference>
<dbReference type="Gene3D" id="3.90.25.10">
    <property type="entry name" value="UDP-galactose 4-epimerase, domain 1"/>
    <property type="match status" value="1"/>
</dbReference>
<accession>A0ABT4U4D8</accession>
<dbReference type="Pfam" id="PF13460">
    <property type="entry name" value="NAD_binding_10"/>
    <property type="match status" value="1"/>
</dbReference>
<protein>
    <submittedName>
        <fullName evidence="2">NAD(P)H-binding protein</fullName>
    </submittedName>
</protein>